<evidence type="ECO:0000313" key="1">
    <source>
        <dbReference type="Proteomes" id="UP000887576"/>
    </source>
</evidence>
<dbReference type="Proteomes" id="UP000887576">
    <property type="component" value="Unplaced"/>
</dbReference>
<organism evidence="1 2">
    <name type="scientific">Panagrolaimus sp. JU765</name>
    <dbReference type="NCBI Taxonomy" id="591449"/>
    <lineage>
        <taxon>Eukaryota</taxon>
        <taxon>Metazoa</taxon>
        <taxon>Ecdysozoa</taxon>
        <taxon>Nematoda</taxon>
        <taxon>Chromadorea</taxon>
        <taxon>Rhabditida</taxon>
        <taxon>Tylenchina</taxon>
        <taxon>Panagrolaimomorpha</taxon>
        <taxon>Panagrolaimoidea</taxon>
        <taxon>Panagrolaimidae</taxon>
        <taxon>Panagrolaimus</taxon>
    </lineage>
</organism>
<name>A0AC34RQ90_9BILA</name>
<sequence length="107" mass="12378">MGTKKKSRKKMVLNWFTTIIFSFLSVILVTAQMESPEGKPCDQSFHCWRTEPVGDDGMPLQLSSRINIAKRLDIPIGLKRGAKCRCRQGFCQYFLINQERFLPCDEF</sequence>
<dbReference type="WBParaSite" id="JU765_v2.g9149.t1">
    <property type="protein sequence ID" value="JU765_v2.g9149.t1"/>
    <property type="gene ID" value="JU765_v2.g9149"/>
</dbReference>
<proteinExistence type="predicted"/>
<accession>A0AC34RQ90</accession>
<protein>
    <submittedName>
        <fullName evidence="2">Uncharacterized protein</fullName>
    </submittedName>
</protein>
<evidence type="ECO:0000313" key="2">
    <source>
        <dbReference type="WBParaSite" id="JU765_v2.g9149.t1"/>
    </source>
</evidence>
<reference evidence="2" key="1">
    <citation type="submission" date="2022-11" db="UniProtKB">
        <authorList>
            <consortium name="WormBaseParasite"/>
        </authorList>
    </citation>
    <scope>IDENTIFICATION</scope>
</reference>